<evidence type="ECO:0000313" key="2">
    <source>
        <dbReference type="Proteomes" id="UP000823388"/>
    </source>
</evidence>
<dbReference type="EMBL" id="CM029042">
    <property type="protein sequence ID" value="KAG2621451.1"/>
    <property type="molecule type" value="Genomic_DNA"/>
</dbReference>
<name>A0A8T0UBM0_PANVG</name>
<organism evidence="1 2">
    <name type="scientific">Panicum virgatum</name>
    <name type="common">Blackwell switchgrass</name>
    <dbReference type="NCBI Taxonomy" id="38727"/>
    <lineage>
        <taxon>Eukaryota</taxon>
        <taxon>Viridiplantae</taxon>
        <taxon>Streptophyta</taxon>
        <taxon>Embryophyta</taxon>
        <taxon>Tracheophyta</taxon>
        <taxon>Spermatophyta</taxon>
        <taxon>Magnoliopsida</taxon>
        <taxon>Liliopsida</taxon>
        <taxon>Poales</taxon>
        <taxon>Poaceae</taxon>
        <taxon>PACMAD clade</taxon>
        <taxon>Panicoideae</taxon>
        <taxon>Panicodae</taxon>
        <taxon>Paniceae</taxon>
        <taxon>Panicinae</taxon>
        <taxon>Panicum</taxon>
        <taxon>Panicum sect. Hiantes</taxon>
    </lineage>
</organism>
<comment type="caution">
    <text evidence="1">The sequence shown here is derived from an EMBL/GenBank/DDBJ whole genome shotgun (WGS) entry which is preliminary data.</text>
</comment>
<sequence>MHPSSGTIYQKLICPIYQVCDQYRIQNIGKKKILNRQGYNP</sequence>
<dbReference type="AlphaFoldDB" id="A0A8T0UBM0"/>
<accession>A0A8T0UBM0</accession>
<proteinExistence type="predicted"/>
<gene>
    <name evidence="1" type="ORF">PVAP13_3NG240500</name>
</gene>
<reference evidence="1" key="1">
    <citation type="submission" date="2020-05" db="EMBL/GenBank/DDBJ databases">
        <title>WGS assembly of Panicum virgatum.</title>
        <authorList>
            <person name="Lovell J.T."/>
            <person name="Jenkins J."/>
            <person name="Shu S."/>
            <person name="Juenger T.E."/>
            <person name="Schmutz J."/>
        </authorList>
    </citation>
    <scope>NUCLEOTIDE SEQUENCE</scope>
    <source>
        <strain evidence="1">AP13</strain>
    </source>
</reference>
<dbReference type="Proteomes" id="UP000823388">
    <property type="component" value="Chromosome 3N"/>
</dbReference>
<evidence type="ECO:0000313" key="1">
    <source>
        <dbReference type="EMBL" id="KAG2621451.1"/>
    </source>
</evidence>
<protein>
    <submittedName>
        <fullName evidence="1">Uncharacterized protein</fullName>
    </submittedName>
</protein>
<keyword evidence="2" id="KW-1185">Reference proteome</keyword>